<dbReference type="EnsemblMetazoa" id="G11768.1">
    <property type="protein sequence ID" value="G11768.1:cds"/>
    <property type="gene ID" value="G11768"/>
</dbReference>
<proteinExistence type="predicted"/>
<keyword evidence="2" id="KW-1185">Reference proteome</keyword>
<sequence length="119" mass="13218">MTEIQRHVNSAISYAFRSVTAVNNTPLASSHNRLLVLVSICEWKQDDFKESVSCVVVFGYLCCDPDHELAGSRTECHPALCVLTTKTNDKESTGDAGGTRRRWKILFNGTTGCCLFLFL</sequence>
<reference evidence="1" key="1">
    <citation type="submission" date="2022-08" db="UniProtKB">
        <authorList>
            <consortium name="EnsemblMetazoa"/>
        </authorList>
    </citation>
    <scope>IDENTIFICATION</scope>
    <source>
        <strain evidence="1">05x7-T-G4-1.051#20</strain>
    </source>
</reference>
<accession>A0A8W8HZ21</accession>
<organism evidence="1 2">
    <name type="scientific">Magallana gigas</name>
    <name type="common">Pacific oyster</name>
    <name type="synonym">Crassostrea gigas</name>
    <dbReference type="NCBI Taxonomy" id="29159"/>
    <lineage>
        <taxon>Eukaryota</taxon>
        <taxon>Metazoa</taxon>
        <taxon>Spiralia</taxon>
        <taxon>Lophotrochozoa</taxon>
        <taxon>Mollusca</taxon>
        <taxon>Bivalvia</taxon>
        <taxon>Autobranchia</taxon>
        <taxon>Pteriomorphia</taxon>
        <taxon>Ostreida</taxon>
        <taxon>Ostreoidea</taxon>
        <taxon>Ostreidae</taxon>
        <taxon>Magallana</taxon>
    </lineage>
</organism>
<evidence type="ECO:0000313" key="1">
    <source>
        <dbReference type="EnsemblMetazoa" id="G11768.1:cds"/>
    </source>
</evidence>
<dbReference type="Proteomes" id="UP000005408">
    <property type="component" value="Unassembled WGS sequence"/>
</dbReference>
<name>A0A8W8HZ21_MAGGI</name>
<evidence type="ECO:0000313" key="2">
    <source>
        <dbReference type="Proteomes" id="UP000005408"/>
    </source>
</evidence>
<dbReference type="AlphaFoldDB" id="A0A8W8HZ21"/>
<protein>
    <submittedName>
        <fullName evidence="1">Uncharacterized protein</fullName>
    </submittedName>
</protein>